<proteinExistence type="inferred from homology"/>
<comment type="subcellular location">
    <subcellularLocation>
        <location evidence="1">Cell inner membrane</location>
        <topology evidence="1">Multi-pass membrane protein</topology>
    </subcellularLocation>
    <subcellularLocation>
        <location evidence="9">Cell membrane</location>
        <topology evidence="9">Multi-pass membrane protein</topology>
    </subcellularLocation>
</comment>
<feature type="transmembrane region" description="Helical" evidence="9">
    <location>
        <begin position="62"/>
        <end position="82"/>
    </location>
</feature>
<feature type="transmembrane region" description="Helical" evidence="9">
    <location>
        <begin position="229"/>
        <end position="250"/>
    </location>
</feature>
<dbReference type="PROSITE" id="PS51012">
    <property type="entry name" value="ABC_TM2"/>
    <property type="match status" value="1"/>
</dbReference>
<evidence type="ECO:0000256" key="2">
    <source>
        <dbReference type="ARBA" id="ARBA00007783"/>
    </source>
</evidence>
<dbReference type="PANTHER" id="PTHR30413">
    <property type="entry name" value="INNER MEMBRANE TRANSPORT PERMEASE"/>
    <property type="match status" value="1"/>
</dbReference>
<keyword evidence="12" id="KW-1185">Reference proteome</keyword>
<evidence type="ECO:0000256" key="6">
    <source>
        <dbReference type="ARBA" id="ARBA00022692"/>
    </source>
</evidence>
<evidence type="ECO:0000256" key="9">
    <source>
        <dbReference type="RuleBase" id="RU361157"/>
    </source>
</evidence>
<evidence type="ECO:0000256" key="5">
    <source>
        <dbReference type="ARBA" id="ARBA00022519"/>
    </source>
</evidence>
<feature type="domain" description="ABC transmembrane type-2" evidence="10">
    <location>
        <begin position="31"/>
        <end position="253"/>
    </location>
</feature>
<evidence type="ECO:0000256" key="1">
    <source>
        <dbReference type="ARBA" id="ARBA00004429"/>
    </source>
</evidence>
<keyword evidence="6 9" id="KW-0812">Transmembrane</keyword>
<reference evidence="11 12" key="1">
    <citation type="submission" date="2022-06" db="EMBL/GenBank/DDBJ databases">
        <title>Isolation of gut microbiota from human fecal samples.</title>
        <authorList>
            <person name="Pamer E.G."/>
            <person name="Barat B."/>
            <person name="Waligurski E."/>
            <person name="Medina S."/>
            <person name="Paddock L."/>
            <person name="Mostad J."/>
        </authorList>
    </citation>
    <scope>NUCLEOTIDE SEQUENCE [LARGE SCALE GENOMIC DNA]</scope>
    <source>
        <strain evidence="11 12">DFI.6.1</strain>
    </source>
</reference>
<gene>
    <name evidence="11" type="ORF">NE663_00245</name>
</gene>
<dbReference type="PIRSF" id="PIRSF006648">
    <property type="entry name" value="DrrB"/>
    <property type="match status" value="1"/>
</dbReference>
<comment type="caution">
    <text evidence="11">The sequence shown here is derived from an EMBL/GenBank/DDBJ whole genome shotgun (WGS) entry which is preliminary data.</text>
</comment>
<sequence length="261" mass="29902">MSLIKELYAYRELLKSNIKKEIRGKYKGSFLGVLWSFINPLLSVLVYAIVFPYLMRGTVDNYLVYLITGVIPWTFFTTVMSQGMASIKVNAGIIKKVYFPREILPLSVVSAGIINFFISCVIILVFCAIFAVGFSWHLLLLPIAALLQFLICLGLTLAFSAINIYIKDMEYIINFVINMLFYGTPILYELSGFSTQVPAFLLWLVKINPFTHLMQIYRDIFMYHQLTDIWSWAYVALIALVCLVLGLFIFKKLEKGFAEEV</sequence>
<dbReference type="InterPro" id="IPR000412">
    <property type="entry name" value="ABC_2_transport"/>
</dbReference>
<keyword evidence="4 9" id="KW-1003">Cell membrane</keyword>
<evidence type="ECO:0000313" key="11">
    <source>
        <dbReference type="EMBL" id="MCQ5120691.1"/>
    </source>
</evidence>
<feature type="transmembrane region" description="Helical" evidence="9">
    <location>
        <begin position="29"/>
        <end position="50"/>
    </location>
</feature>
<feature type="transmembrane region" description="Helical" evidence="9">
    <location>
        <begin position="103"/>
        <end position="132"/>
    </location>
</feature>
<dbReference type="Pfam" id="PF01061">
    <property type="entry name" value="ABC2_membrane"/>
    <property type="match status" value="1"/>
</dbReference>
<dbReference type="InterPro" id="IPR013525">
    <property type="entry name" value="ABC2_TM"/>
</dbReference>
<evidence type="ECO:0000313" key="12">
    <source>
        <dbReference type="Proteomes" id="UP001524435"/>
    </source>
</evidence>
<feature type="transmembrane region" description="Helical" evidence="9">
    <location>
        <begin position="171"/>
        <end position="188"/>
    </location>
</feature>
<comment type="similarity">
    <text evidence="2 9">Belongs to the ABC-2 integral membrane protein family.</text>
</comment>
<keyword evidence="3 9" id="KW-0813">Transport</keyword>
<protein>
    <recommendedName>
        <fullName evidence="9">Transport permease protein</fullName>
    </recommendedName>
</protein>
<feature type="transmembrane region" description="Helical" evidence="9">
    <location>
        <begin position="138"/>
        <end position="159"/>
    </location>
</feature>
<dbReference type="InterPro" id="IPR047817">
    <property type="entry name" value="ABC2_TM_bact-type"/>
</dbReference>
<evidence type="ECO:0000256" key="8">
    <source>
        <dbReference type="ARBA" id="ARBA00023136"/>
    </source>
</evidence>
<keyword evidence="5" id="KW-0997">Cell inner membrane</keyword>
<keyword evidence="7 9" id="KW-1133">Transmembrane helix</keyword>
<dbReference type="PANTHER" id="PTHR30413:SF8">
    <property type="entry name" value="TRANSPORT PERMEASE PROTEIN"/>
    <property type="match status" value="1"/>
</dbReference>
<accession>A0ABT1SHK0</accession>
<evidence type="ECO:0000259" key="10">
    <source>
        <dbReference type="PROSITE" id="PS51012"/>
    </source>
</evidence>
<evidence type="ECO:0000256" key="7">
    <source>
        <dbReference type="ARBA" id="ARBA00022989"/>
    </source>
</evidence>
<evidence type="ECO:0000256" key="4">
    <source>
        <dbReference type="ARBA" id="ARBA00022475"/>
    </source>
</evidence>
<dbReference type="EMBL" id="JANGCH010000001">
    <property type="protein sequence ID" value="MCQ5120691.1"/>
    <property type="molecule type" value="Genomic_DNA"/>
</dbReference>
<name>A0ABT1SHK0_9FIRM</name>
<keyword evidence="8 9" id="KW-0472">Membrane</keyword>
<dbReference type="Proteomes" id="UP001524435">
    <property type="component" value="Unassembled WGS sequence"/>
</dbReference>
<dbReference type="RefSeq" id="WP_178200080.1">
    <property type="nucleotide sequence ID" value="NZ_CALVCM010000064.1"/>
</dbReference>
<organism evidence="11 12">
    <name type="scientific">Massilicoli timonensis</name>
    <dbReference type="NCBI Taxonomy" id="2015901"/>
    <lineage>
        <taxon>Bacteria</taxon>
        <taxon>Bacillati</taxon>
        <taxon>Bacillota</taxon>
        <taxon>Erysipelotrichia</taxon>
        <taxon>Erysipelotrichales</taxon>
        <taxon>Erysipelotrichaceae</taxon>
        <taxon>Massilicoli</taxon>
    </lineage>
</organism>
<evidence type="ECO:0000256" key="3">
    <source>
        <dbReference type="ARBA" id="ARBA00022448"/>
    </source>
</evidence>